<dbReference type="Proteomes" id="UP001519332">
    <property type="component" value="Unassembled WGS sequence"/>
</dbReference>
<dbReference type="InterPro" id="IPR052164">
    <property type="entry name" value="Anthracycline_SecMetBiosynth"/>
</dbReference>
<dbReference type="Pfam" id="PF22677">
    <property type="entry name" value="Ble-like_N"/>
    <property type="match status" value="1"/>
</dbReference>
<dbReference type="CDD" id="cd07247">
    <property type="entry name" value="SgaA_N_like"/>
    <property type="match status" value="1"/>
</dbReference>
<dbReference type="Gene3D" id="3.10.180.10">
    <property type="entry name" value="2,3-Dihydroxybiphenyl 1,2-Dioxygenase, domain 1"/>
    <property type="match status" value="1"/>
</dbReference>
<dbReference type="PANTHER" id="PTHR33993">
    <property type="entry name" value="GLYOXALASE-RELATED"/>
    <property type="match status" value="1"/>
</dbReference>
<dbReference type="InterPro" id="IPR053863">
    <property type="entry name" value="Glyoxy/Ble-like_N"/>
</dbReference>
<evidence type="ECO:0000313" key="3">
    <source>
        <dbReference type="Proteomes" id="UP001519332"/>
    </source>
</evidence>
<dbReference type="RefSeq" id="WP_209634236.1">
    <property type="nucleotide sequence ID" value="NZ_JAGINW010000001.1"/>
</dbReference>
<sequence length="123" mass="12899">MSGRVVHFEIPFDDEGRANAFYQEAFGWGLHEVPGYTLAATGPTSDLVPAEPGFINGGLLARDPAATASPVIVIDVPDIEAALTKIEDLGGKTVAGKRAVGTFGFAAYFNDTEGNLMGLWEAA</sequence>
<dbReference type="InterPro" id="IPR037523">
    <property type="entry name" value="VOC_core"/>
</dbReference>
<dbReference type="InterPro" id="IPR029068">
    <property type="entry name" value="Glyas_Bleomycin-R_OHBP_Dase"/>
</dbReference>
<protein>
    <submittedName>
        <fullName evidence="2">Enzyme related to lactoylglutathione lyase</fullName>
    </submittedName>
</protein>
<gene>
    <name evidence="2" type="ORF">JOF56_000664</name>
</gene>
<comment type="caution">
    <text evidence="2">The sequence shown here is derived from an EMBL/GenBank/DDBJ whole genome shotgun (WGS) entry which is preliminary data.</text>
</comment>
<name>A0ABS4T7A1_9PSEU</name>
<dbReference type="GO" id="GO:0016829">
    <property type="term" value="F:lyase activity"/>
    <property type="evidence" value="ECO:0007669"/>
    <property type="project" value="UniProtKB-KW"/>
</dbReference>
<keyword evidence="3" id="KW-1185">Reference proteome</keyword>
<dbReference type="PROSITE" id="PS51819">
    <property type="entry name" value="VOC"/>
    <property type="match status" value="1"/>
</dbReference>
<evidence type="ECO:0000313" key="2">
    <source>
        <dbReference type="EMBL" id="MBP2320279.1"/>
    </source>
</evidence>
<dbReference type="EMBL" id="JAGINW010000001">
    <property type="protein sequence ID" value="MBP2320279.1"/>
    <property type="molecule type" value="Genomic_DNA"/>
</dbReference>
<dbReference type="SUPFAM" id="SSF54593">
    <property type="entry name" value="Glyoxalase/Bleomycin resistance protein/Dihydroxybiphenyl dioxygenase"/>
    <property type="match status" value="1"/>
</dbReference>
<accession>A0ABS4T7A1</accession>
<organism evidence="2 3">
    <name type="scientific">Kibdelosporangium banguiense</name>
    <dbReference type="NCBI Taxonomy" id="1365924"/>
    <lineage>
        <taxon>Bacteria</taxon>
        <taxon>Bacillati</taxon>
        <taxon>Actinomycetota</taxon>
        <taxon>Actinomycetes</taxon>
        <taxon>Pseudonocardiales</taxon>
        <taxon>Pseudonocardiaceae</taxon>
        <taxon>Kibdelosporangium</taxon>
    </lineage>
</organism>
<keyword evidence="2" id="KW-0456">Lyase</keyword>
<evidence type="ECO:0000259" key="1">
    <source>
        <dbReference type="PROSITE" id="PS51819"/>
    </source>
</evidence>
<proteinExistence type="predicted"/>
<dbReference type="PANTHER" id="PTHR33993:SF2">
    <property type="entry name" value="VOC DOMAIN-CONTAINING PROTEIN"/>
    <property type="match status" value="1"/>
</dbReference>
<feature type="domain" description="VOC" evidence="1">
    <location>
        <begin position="4"/>
        <end position="122"/>
    </location>
</feature>
<reference evidence="2 3" key="1">
    <citation type="submission" date="2021-03" db="EMBL/GenBank/DDBJ databases">
        <title>Sequencing the genomes of 1000 actinobacteria strains.</title>
        <authorList>
            <person name="Klenk H.-P."/>
        </authorList>
    </citation>
    <scope>NUCLEOTIDE SEQUENCE [LARGE SCALE GENOMIC DNA]</scope>
    <source>
        <strain evidence="2 3">DSM 46670</strain>
    </source>
</reference>